<organism evidence="2 3">
    <name type="scientific">Gordonia phage VanLee</name>
    <dbReference type="NCBI Taxonomy" id="2845816"/>
    <lineage>
        <taxon>Viruses</taxon>
        <taxon>Duplodnaviria</taxon>
        <taxon>Heunggongvirae</taxon>
        <taxon>Uroviricota</taxon>
        <taxon>Caudoviricetes</taxon>
        <taxon>Kruegerviridae</taxon>
        <taxon>Vanleevirus</taxon>
        <taxon>Vanleevirus vanlee</taxon>
    </lineage>
</organism>
<dbReference type="GeneID" id="80020529"/>
<protein>
    <submittedName>
        <fullName evidence="2">Uncharacterized protein</fullName>
    </submittedName>
</protein>
<keyword evidence="3" id="KW-1185">Reference proteome</keyword>
<feature type="compositionally biased region" description="Basic and acidic residues" evidence="1">
    <location>
        <begin position="58"/>
        <end position="72"/>
    </location>
</feature>
<evidence type="ECO:0000256" key="1">
    <source>
        <dbReference type="SAM" id="MobiDB-lite"/>
    </source>
</evidence>
<dbReference type="RefSeq" id="YP_010755858.1">
    <property type="nucleotide sequence ID" value="NC_073474.1"/>
</dbReference>
<feature type="region of interest" description="Disordered" evidence="1">
    <location>
        <begin position="58"/>
        <end position="79"/>
    </location>
</feature>
<accession>A0A8F2IF94</accession>
<sequence length="79" mass="8809">MILTCPREGCGRRRSSPCASTCYLVSATHYAEIIREAQRDADRHAYAEARNAERIADARRELGYADPDRGDNEQAPAPD</sequence>
<name>A0A8F2IF94_9CAUD</name>
<dbReference type="KEGG" id="vg:80020529"/>
<evidence type="ECO:0000313" key="3">
    <source>
        <dbReference type="Proteomes" id="UP000683422"/>
    </source>
</evidence>
<dbReference type="Proteomes" id="UP000683422">
    <property type="component" value="Segment"/>
</dbReference>
<gene>
    <name evidence="2" type="primary">117</name>
    <name evidence="2" type="ORF">SEA_VANLEE_117</name>
</gene>
<proteinExistence type="predicted"/>
<reference evidence="2" key="1">
    <citation type="submission" date="2021-04" db="EMBL/GenBank/DDBJ databases">
        <authorList>
            <person name="Barnhill K.B."/>
            <person name="Biggs A.M."/>
            <person name="Bland J."/>
            <person name="Choudhary H.M."/>
            <person name="Crogan R.E."/>
            <person name="Finocchiaro A.B."/>
            <person name="Franco V."/>
            <person name="Fuller T.A."/>
            <person name="Hanwacker C.G."/>
            <person name="Howard Z.E."/>
            <person name="Iqbal M."/>
            <person name="Mathew A.M."/>
            <person name="Miller S."/>
            <person name="Padhye S."/>
            <person name="Rainey E."/>
            <person name="Rodriguez A."/>
            <person name="Stewart E."/>
            <person name="Otero L.A."/>
            <person name="Chase M.A."/>
            <person name="Pollenz R.S."/>
            <person name="Garlena R.A."/>
            <person name="Russell D.A."/>
            <person name="Jacobs-Sera D."/>
            <person name="Hatfull G.F."/>
        </authorList>
    </citation>
    <scope>NUCLEOTIDE SEQUENCE</scope>
</reference>
<dbReference type="EMBL" id="MZ028627">
    <property type="protein sequence ID" value="QWS68234.1"/>
    <property type="molecule type" value="Genomic_DNA"/>
</dbReference>
<evidence type="ECO:0000313" key="2">
    <source>
        <dbReference type="EMBL" id="QWS68234.1"/>
    </source>
</evidence>